<accession>A0ABD3F2X8</accession>
<keyword evidence="3" id="KW-1185">Reference proteome</keyword>
<dbReference type="AlphaFoldDB" id="A0ABD3F2X8"/>
<sequence length="176" mass="19694">MSPLDPIAVPQSASPATLEEIQQNRRLQIEKLQAALVQMHKTMVDTNQKVRGRGRQTRGEKQGTRMAQFEKGCASVKSYVWSRKDIPRGERGGKDERFHRSREGRCMRARYLQSARGPGPSSDRDDDDDPKDEVAVLENTLRASEIQICGAPDSKLLRKLREESSCPSLGTSTEAV</sequence>
<feature type="compositionally biased region" description="Basic and acidic residues" evidence="1">
    <location>
        <begin position="85"/>
        <end position="106"/>
    </location>
</feature>
<evidence type="ECO:0000256" key="1">
    <source>
        <dbReference type="SAM" id="MobiDB-lite"/>
    </source>
</evidence>
<organism evidence="2 3">
    <name type="scientific">Phytophthora oleae</name>
    <dbReference type="NCBI Taxonomy" id="2107226"/>
    <lineage>
        <taxon>Eukaryota</taxon>
        <taxon>Sar</taxon>
        <taxon>Stramenopiles</taxon>
        <taxon>Oomycota</taxon>
        <taxon>Peronosporomycetes</taxon>
        <taxon>Peronosporales</taxon>
        <taxon>Peronosporaceae</taxon>
        <taxon>Phytophthora</taxon>
    </lineage>
</organism>
<evidence type="ECO:0000313" key="2">
    <source>
        <dbReference type="EMBL" id="KAL3660322.1"/>
    </source>
</evidence>
<feature type="region of interest" description="Disordered" evidence="1">
    <location>
        <begin position="85"/>
        <end position="132"/>
    </location>
</feature>
<dbReference type="Proteomes" id="UP001632037">
    <property type="component" value="Unassembled WGS sequence"/>
</dbReference>
<dbReference type="EMBL" id="JBIMZQ010000041">
    <property type="protein sequence ID" value="KAL3660322.1"/>
    <property type="molecule type" value="Genomic_DNA"/>
</dbReference>
<feature type="region of interest" description="Disordered" evidence="1">
    <location>
        <begin position="43"/>
        <end position="69"/>
    </location>
</feature>
<gene>
    <name evidence="2" type="ORF">V7S43_014476</name>
</gene>
<comment type="caution">
    <text evidence="2">The sequence shown here is derived from an EMBL/GenBank/DDBJ whole genome shotgun (WGS) entry which is preliminary data.</text>
</comment>
<proteinExistence type="predicted"/>
<evidence type="ECO:0000313" key="3">
    <source>
        <dbReference type="Proteomes" id="UP001632037"/>
    </source>
</evidence>
<name>A0ABD3F2X8_9STRA</name>
<reference evidence="2 3" key="1">
    <citation type="submission" date="2024-09" db="EMBL/GenBank/DDBJ databases">
        <title>Genome sequencing and assembly of Phytophthora oleae, isolate VK10A, causative agent of rot of olive drupes.</title>
        <authorList>
            <person name="Conti Taguali S."/>
            <person name="Riolo M."/>
            <person name="La Spada F."/>
            <person name="Cacciola S.O."/>
            <person name="Dionisio G."/>
        </authorList>
    </citation>
    <scope>NUCLEOTIDE SEQUENCE [LARGE SCALE GENOMIC DNA]</scope>
    <source>
        <strain evidence="2 3">VK10A</strain>
    </source>
</reference>
<protein>
    <submittedName>
        <fullName evidence="2">Uncharacterized protein</fullName>
    </submittedName>
</protein>